<comment type="subcellular location">
    <subcellularLocation>
        <location evidence="4">Cytoplasm</location>
    </subcellularLocation>
</comment>
<organism evidence="5 6">
    <name type="scientific">Actinobacillus equuli</name>
    <dbReference type="NCBI Taxonomy" id="718"/>
    <lineage>
        <taxon>Bacteria</taxon>
        <taxon>Pseudomonadati</taxon>
        <taxon>Pseudomonadota</taxon>
        <taxon>Gammaproteobacteria</taxon>
        <taxon>Pasteurellales</taxon>
        <taxon>Pasteurellaceae</taxon>
        <taxon>Actinobacillus</taxon>
    </lineage>
</organism>
<evidence type="ECO:0000313" key="5">
    <source>
        <dbReference type="EMBL" id="VEE91022.1"/>
    </source>
</evidence>
<dbReference type="PANTHER" id="PTHR33643:SF1">
    <property type="entry name" value="UREASE ACCESSORY PROTEIN D"/>
    <property type="match status" value="1"/>
</dbReference>
<evidence type="ECO:0000313" key="6">
    <source>
        <dbReference type="Proteomes" id="UP000268529"/>
    </source>
</evidence>
<dbReference type="GO" id="GO:0016151">
    <property type="term" value="F:nickel cation binding"/>
    <property type="evidence" value="ECO:0007669"/>
    <property type="project" value="UniProtKB-UniRule"/>
</dbReference>
<protein>
    <recommendedName>
        <fullName evidence="4">Urease accessory protein UreD</fullName>
    </recommendedName>
</protein>
<dbReference type="PANTHER" id="PTHR33643">
    <property type="entry name" value="UREASE ACCESSORY PROTEIN D"/>
    <property type="match status" value="1"/>
</dbReference>
<evidence type="ECO:0000256" key="2">
    <source>
        <dbReference type="ARBA" id="ARBA00022988"/>
    </source>
</evidence>
<evidence type="ECO:0000256" key="4">
    <source>
        <dbReference type="HAMAP-Rule" id="MF_01384"/>
    </source>
</evidence>
<dbReference type="InterPro" id="IPR002669">
    <property type="entry name" value="UreD"/>
</dbReference>
<sequence length="274" mass="30653">MSNQMQSKLLLSTKLTSQGKTQLDQYFVSPPFKVMTLPNLDSHWRNALNAMQMSSSPGLLAGDQLDIEMTLAEGTALSLNTQAFTRVQSMNEGDYATQKTCIKLGKNSRLFYLPHPLVLHKDSGFKQTTEIEMGEQSELIYGEIVAIGRVLNGERFAFRHFASYLRISHQNRPLVTDRIQWLPAKMALTSLSQMEDFSHQGSLTYINLAKNALEIKAIVSELQALIAEQKEMLVGVSQLNDGGLIVRVLAHRADIIQHLFERIGQALKAHSNIV</sequence>
<comment type="similarity">
    <text evidence="1 4">Belongs to the UreD family.</text>
</comment>
<reference evidence="5 6" key="1">
    <citation type="submission" date="2018-12" db="EMBL/GenBank/DDBJ databases">
        <authorList>
            <consortium name="Pathogen Informatics"/>
        </authorList>
    </citation>
    <scope>NUCLEOTIDE SEQUENCE [LARGE SCALE GENOMIC DNA]</scope>
    <source>
        <strain evidence="5 6">NCTC8529</strain>
    </source>
</reference>
<evidence type="ECO:0000256" key="3">
    <source>
        <dbReference type="ARBA" id="ARBA00023186"/>
    </source>
</evidence>
<dbReference type="AlphaFoldDB" id="A0AAX3FJ97"/>
<proteinExistence type="inferred from homology"/>
<dbReference type="Proteomes" id="UP000268529">
    <property type="component" value="Chromosome"/>
</dbReference>
<gene>
    <name evidence="5" type="primary">ureH</name>
    <name evidence="4" type="synonym">ureD</name>
    <name evidence="5" type="ORF">NCTC8529_01118</name>
</gene>
<dbReference type="Pfam" id="PF01774">
    <property type="entry name" value="UreD"/>
    <property type="match status" value="1"/>
</dbReference>
<name>A0AAX3FJ97_ACTEU</name>
<dbReference type="EMBL" id="LR134310">
    <property type="protein sequence ID" value="VEE91022.1"/>
    <property type="molecule type" value="Genomic_DNA"/>
</dbReference>
<dbReference type="HAMAP" id="MF_01384">
    <property type="entry name" value="UreD"/>
    <property type="match status" value="1"/>
</dbReference>
<keyword evidence="2 4" id="KW-0996">Nickel insertion</keyword>
<keyword evidence="3 4" id="KW-0143">Chaperone</keyword>
<keyword evidence="4" id="KW-0963">Cytoplasm</keyword>
<dbReference type="GO" id="GO:0005737">
    <property type="term" value="C:cytoplasm"/>
    <property type="evidence" value="ECO:0007669"/>
    <property type="project" value="UniProtKB-SubCell"/>
</dbReference>
<accession>A0AAX3FJ97</accession>
<evidence type="ECO:0000256" key="1">
    <source>
        <dbReference type="ARBA" id="ARBA00007177"/>
    </source>
</evidence>
<comment type="function">
    <text evidence="4">Required for maturation of urease via the functional incorporation of the urease nickel metallocenter.</text>
</comment>
<comment type="subunit">
    <text evidence="4">UreD, UreF and UreG form a complex that acts as a GTP-hydrolysis-dependent molecular chaperone, activating the urease apoprotein by helping to assemble the nickel containing metallocenter of UreC. The UreE protein probably delivers the nickel.</text>
</comment>